<evidence type="ECO:0000313" key="8">
    <source>
        <dbReference type="Proteomes" id="UP001168821"/>
    </source>
</evidence>
<evidence type="ECO:0008006" key="9">
    <source>
        <dbReference type="Google" id="ProtNLM"/>
    </source>
</evidence>
<name>A0AA38IBQ0_9CUCU</name>
<dbReference type="PANTHER" id="PTHR24096">
    <property type="entry name" value="LONG-CHAIN-FATTY-ACID--COA LIGASE"/>
    <property type="match status" value="1"/>
</dbReference>
<gene>
    <name evidence="7" type="ORF">Zmor_017054</name>
</gene>
<sequence>MSTIFRQTLRRLSSQNQHSKIITVPAKTFEIPAESAGKLFLDKIKTHNRDAVALHEIKTGISCTYGDLVTKSTNFAINLQRTLGVVQNDHVAIFAENSHKFWIATLACLYLAVPFHLLNPEFTIYELKRYLMMSDPKVVICQKQAVSNVQSLRNECTFIKSIVHYSDDGVGDKDVVSFKDLLKENPNVSFEPEKVTDINDRVAYMINSSGTSGLPKGVMIPHATLRTNISHYMDPNLCPYHSDNVLLHVLRFQHILAFTINFSAIYGGNKIVMADPSSGPQKFIETIEKHKISQMFIVPIIVDYLATHPLVDQYDMSSVKEISSGGSLLPSAIHNKILKKFRIKAVRQVYGTTELGIAVFISPPGSVVTESCGKATPGTSVKIIDINTGELLGSNQRGEIYVKATSMKGYIKDPENTRAAFDADGFYRTGDVGYYDEDLNFYIVDRLTDIIKYESRQVPPAELEDILLKHPAIKDVAVVGKPDRKGEVAVAFVIKKKGVEVGEKEIVEFVKNFVSEEKWLHGGVRFVENIPRNQIGKISRKDLRKLLKEELK</sequence>
<dbReference type="PANTHER" id="PTHR24096:SF149">
    <property type="entry name" value="AMP-BINDING DOMAIN-CONTAINING PROTEIN-RELATED"/>
    <property type="match status" value="1"/>
</dbReference>
<comment type="similarity">
    <text evidence="2">Belongs to the ATP-dependent AMP-binding enzyme family.</text>
</comment>
<evidence type="ECO:0000259" key="5">
    <source>
        <dbReference type="Pfam" id="PF00501"/>
    </source>
</evidence>
<dbReference type="InterPro" id="IPR025110">
    <property type="entry name" value="AMP-bd_C"/>
</dbReference>
<dbReference type="Proteomes" id="UP001168821">
    <property type="component" value="Unassembled WGS sequence"/>
</dbReference>
<dbReference type="AlphaFoldDB" id="A0AA38IBQ0"/>
<comment type="subcellular location">
    <subcellularLocation>
        <location evidence="1">Peroxisome</location>
    </subcellularLocation>
</comment>
<dbReference type="EMBL" id="JALNTZ010000005">
    <property type="protein sequence ID" value="KAJ3650984.1"/>
    <property type="molecule type" value="Genomic_DNA"/>
</dbReference>
<keyword evidence="3" id="KW-0436">Ligase</keyword>
<dbReference type="GO" id="GO:0016405">
    <property type="term" value="F:CoA-ligase activity"/>
    <property type="evidence" value="ECO:0007669"/>
    <property type="project" value="TreeGrafter"/>
</dbReference>
<evidence type="ECO:0000313" key="7">
    <source>
        <dbReference type="EMBL" id="KAJ3650984.1"/>
    </source>
</evidence>
<evidence type="ECO:0000256" key="4">
    <source>
        <dbReference type="ARBA" id="ARBA00023140"/>
    </source>
</evidence>
<dbReference type="PROSITE" id="PS00455">
    <property type="entry name" value="AMP_BINDING"/>
    <property type="match status" value="1"/>
</dbReference>
<dbReference type="InterPro" id="IPR045851">
    <property type="entry name" value="AMP-bd_C_sf"/>
</dbReference>
<dbReference type="Gene3D" id="3.30.300.30">
    <property type="match status" value="1"/>
</dbReference>
<evidence type="ECO:0000256" key="2">
    <source>
        <dbReference type="ARBA" id="ARBA00006432"/>
    </source>
</evidence>
<dbReference type="Pfam" id="PF00501">
    <property type="entry name" value="AMP-binding"/>
    <property type="match status" value="1"/>
</dbReference>
<dbReference type="Pfam" id="PF13193">
    <property type="entry name" value="AMP-binding_C"/>
    <property type="match status" value="1"/>
</dbReference>
<evidence type="ECO:0000256" key="1">
    <source>
        <dbReference type="ARBA" id="ARBA00004275"/>
    </source>
</evidence>
<feature type="domain" description="AMP-binding enzyme C-terminal" evidence="6">
    <location>
        <begin position="462"/>
        <end position="537"/>
    </location>
</feature>
<accession>A0AA38IBQ0</accession>
<dbReference type="InterPro" id="IPR020845">
    <property type="entry name" value="AMP-binding_CS"/>
</dbReference>
<dbReference type="GO" id="GO:0005777">
    <property type="term" value="C:peroxisome"/>
    <property type="evidence" value="ECO:0007669"/>
    <property type="project" value="UniProtKB-SubCell"/>
</dbReference>
<keyword evidence="8" id="KW-1185">Reference proteome</keyword>
<protein>
    <recommendedName>
        <fullName evidence="9">Luciferin 4-monooxygenase</fullName>
    </recommendedName>
</protein>
<keyword evidence="4" id="KW-0576">Peroxisome</keyword>
<evidence type="ECO:0000256" key="3">
    <source>
        <dbReference type="ARBA" id="ARBA00022598"/>
    </source>
</evidence>
<dbReference type="SUPFAM" id="SSF56801">
    <property type="entry name" value="Acetyl-CoA synthetase-like"/>
    <property type="match status" value="1"/>
</dbReference>
<dbReference type="FunFam" id="3.30.300.30:FF:000007">
    <property type="entry name" value="4-coumarate--CoA ligase 2"/>
    <property type="match status" value="1"/>
</dbReference>
<dbReference type="Gene3D" id="3.40.50.980">
    <property type="match status" value="2"/>
</dbReference>
<reference evidence="7" key="1">
    <citation type="journal article" date="2023" name="G3 (Bethesda)">
        <title>Whole genome assemblies of Zophobas morio and Tenebrio molitor.</title>
        <authorList>
            <person name="Kaur S."/>
            <person name="Stinson S.A."/>
            <person name="diCenzo G.C."/>
        </authorList>
    </citation>
    <scope>NUCLEOTIDE SEQUENCE</scope>
    <source>
        <strain evidence="7">QUZm001</strain>
    </source>
</reference>
<dbReference type="Gene3D" id="2.30.38.10">
    <property type="entry name" value="Luciferase, Domain 3"/>
    <property type="match status" value="1"/>
</dbReference>
<organism evidence="7 8">
    <name type="scientific">Zophobas morio</name>
    <dbReference type="NCBI Taxonomy" id="2755281"/>
    <lineage>
        <taxon>Eukaryota</taxon>
        <taxon>Metazoa</taxon>
        <taxon>Ecdysozoa</taxon>
        <taxon>Arthropoda</taxon>
        <taxon>Hexapoda</taxon>
        <taxon>Insecta</taxon>
        <taxon>Pterygota</taxon>
        <taxon>Neoptera</taxon>
        <taxon>Endopterygota</taxon>
        <taxon>Coleoptera</taxon>
        <taxon>Polyphaga</taxon>
        <taxon>Cucujiformia</taxon>
        <taxon>Tenebrionidae</taxon>
        <taxon>Zophobas</taxon>
    </lineage>
</organism>
<proteinExistence type="inferred from homology"/>
<evidence type="ECO:0000259" key="6">
    <source>
        <dbReference type="Pfam" id="PF13193"/>
    </source>
</evidence>
<feature type="domain" description="AMP-dependent synthetase/ligase" evidence="5">
    <location>
        <begin position="47"/>
        <end position="410"/>
    </location>
</feature>
<dbReference type="InterPro" id="IPR000873">
    <property type="entry name" value="AMP-dep_synth/lig_dom"/>
</dbReference>
<comment type="caution">
    <text evidence="7">The sequence shown here is derived from an EMBL/GenBank/DDBJ whole genome shotgun (WGS) entry which is preliminary data.</text>
</comment>